<name>A0A7W4IH19_9PROT</name>
<gene>
    <name evidence="1" type="ORF">HLH48_20785</name>
</gene>
<sequence>MIILTLASIRWRLQRLSAGSMGADPSVRYSSRIFGSSPKILQCGQHGMIADHRAKDVWKNVRPIEIPRPAALRHAVRVILMIACRLGATFGRRGFEEMPDRLTVRIASPTDRKRSEE</sequence>
<dbReference type="Proteomes" id="UP000589085">
    <property type="component" value="Unassembled WGS sequence"/>
</dbReference>
<proteinExistence type="predicted"/>
<evidence type="ECO:0000313" key="2">
    <source>
        <dbReference type="Proteomes" id="UP000589085"/>
    </source>
</evidence>
<reference evidence="1 2" key="1">
    <citation type="submission" date="2020-04" db="EMBL/GenBank/DDBJ databases">
        <title>Description of novel Gluconacetobacter.</title>
        <authorList>
            <person name="Sombolestani A."/>
        </authorList>
    </citation>
    <scope>NUCLEOTIDE SEQUENCE [LARGE SCALE GENOMIC DNA]</scope>
    <source>
        <strain evidence="1 2">LMG 19747</strain>
    </source>
</reference>
<accession>A0A7W4IH19</accession>
<evidence type="ECO:0000313" key="1">
    <source>
        <dbReference type="EMBL" id="MBB2162557.1"/>
    </source>
</evidence>
<dbReference type="EMBL" id="JABEQJ010000042">
    <property type="protein sequence ID" value="MBB2162557.1"/>
    <property type="molecule type" value="Genomic_DNA"/>
</dbReference>
<comment type="caution">
    <text evidence="1">The sequence shown here is derived from an EMBL/GenBank/DDBJ whole genome shotgun (WGS) entry which is preliminary data.</text>
</comment>
<protein>
    <submittedName>
        <fullName evidence="1">Uncharacterized protein</fullName>
    </submittedName>
</protein>
<dbReference type="RefSeq" id="WP_182999378.1">
    <property type="nucleotide sequence ID" value="NZ_JABEQJ010000042.1"/>
</dbReference>
<dbReference type="AlphaFoldDB" id="A0A7W4IH19"/>
<organism evidence="1 2">
    <name type="scientific">Gluconacetobacter sacchari</name>
    <dbReference type="NCBI Taxonomy" id="92759"/>
    <lineage>
        <taxon>Bacteria</taxon>
        <taxon>Pseudomonadati</taxon>
        <taxon>Pseudomonadota</taxon>
        <taxon>Alphaproteobacteria</taxon>
        <taxon>Acetobacterales</taxon>
        <taxon>Acetobacteraceae</taxon>
        <taxon>Gluconacetobacter</taxon>
    </lineage>
</organism>